<evidence type="ECO:0000256" key="3">
    <source>
        <dbReference type="ARBA" id="ARBA00023098"/>
    </source>
</evidence>
<reference evidence="7 8" key="1">
    <citation type="submission" date="2018-09" db="EMBL/GenBank/DDBJ databases">
        <title>Draft genome of Simplicispira sp. NY-02.</title>
        <authorList>
            <person name="Im W.T."/>
        </authorList>
    </citation>
    <scope>NUCLEOTIDE SEQUENCE [LARGE SCALE GENOMIC DNA]</scope>
    <source>
        <strain evidence="7 8">NY-02</strain>
    </source>
</reference>
<evidence type="ECO:0000256" key="5">
    <source>
        <dbReference type="SAM" id="MobiDB-lite"/>
    </source>
</evidence>
<dbReference type="InterPro" id="IPR050301">
    <property type="entry name" value="NTE"/>
</dbReference>
<organism evidence="7 8">
    <name type="scientific">Simplicispira hankyongi</name>
    <dbReference type="NCBI Taxonomy" id="2315688"/>
    <lineage>
        <taxon>Bacteria</taxon>
        <taxon>Pseudomonadati</taxon>
        <taxon>Pseudomonadota</taxon>
        <taxon>Betaproteobacteria</taxon>
        <taxon>Burkholderiales</taxon>
        <taxon>Comamonadaceae</taxon>
        <taxon>Simplicispira</taxon>
    </lineage>
</organism>
<evidence type="ECO:0000256" key="1">
    <source>
        <dbReference type="ARBA" id="ARBA00022801"/>
    </source>
</evidence>
<evidence type="ECO:0000256" key="2">
    <source>
        <dbReference type="ARBA" id="ARBA00022963"/>
    </source>
</evidence>
<feature type="domain" description="PNPLA" evidence="6">
    <location>
        <begin position="28"/>
        <end position="253"/>
    </location>
</feature>
<feature type="active site" description="Nucleophile" evidence="4">
    <location>
        <position position="70"/>
    </location>
</feature>
<gene>
    <name evidence="7" type="ORF">D3F03_08215</name>
</gene>
<keyword evidence="8" id="KW-1185">Reference proteome</keyword>
<protein>
    <submittedName>
        <fullName evidence="7">Patatin-like phospholipase family protein</fullName>
    </submittedName>
</protein>
<dbReference type="PROSITE" id="PS51635">
    <property type="entry name" value="PNPLA"/>
    <property type="match status" value="1"/>
</dbReference>
<proteinExistence type="predicted"/>
<comment type="caution">
    <text evidence="4">Lacks conserved residue(s) required for the propagation of feature annotation.</text>
</comment>
<evidence type="ECO:0000259" key="6">
    <source>
        <dbReference type="PROSITE" id="PS51635"/>
    </source>
</evidence>
<dbReference type="InterPro" id="IPR002641">
    <property type="entry name" value="PNPLA_dom"/>
</dbReference>
<dbReference type="EMBL" id="QXJC01000003">
    <property type="protein sequence ID" value="RID98799.1"/>
    <property type="molecule type" value="Genomic_DNA"/>
</dbReference>
<keyword evidence="3 4" id="KW-0443">Lipid metabolism</keyword>
<dbReference type="OrthoDB" id="9798773at2"/>
<feature type="short sequence motif" description="GXSXG" evidence="4">
    <location>
        <begin position="68"/>
        <end position="72"/>
    </location>
</feature>
<dbReference type="Pfam" id="PF01734">
    <property type="entry name" value="Patatin"/>
    <property type="match status" value="1"/>
</dbReference>
<dbReference type="SUPFAM" id="SSF52151">
    <property type="entry name" value="FabD/lysophospholipase-like"/>
    <property type="match status" value="1"/>
</dbReference>
<accession>A0A398C7P0</accession>
<dbReference type="AlphaFoldDB" id="A0A398C7P0"/>
<dbReference type="GO" id="GO:0016787">
    <property type="term" value="F:hydrolase activity"/>
    <property type="evidence" value="ECO:0007669"/>
    <property type="project" value="UniProtKB-UniRule"/>
</dbReference>
<keyword evidence="1 4" id="KW-0378">Hydrolase</keyword>
<comment type="caution">
    <text evidence="7">The sequence shown here is derived from an EMBL/GenBank/DDBJ whole genome shotgun (WGS) entry which is preliminary data.</text>
</comment>
<keyword evidence="2 4" id="KW-0442">Lipid degradation</keyword>
<sequence length="437" mass="46734">MAQAALPATETPAADAGSAAPHTGHTGLLLTGGGARAAYQVGVLEAIADLRLACGAGQAPNPFPIITGTSAGAINAAALACGADQFDRTVRRIARVWRNFQAQQVYRADSLSVAQSGARWLTLLSLGWVLARWRRLRPRSLLDNGPLIKLLAKMVPLVRLPQVIRKGHLYALAVTASSYTTGDHVTFFEAGERLDPWVRSQRRAVRDRITHEHLLASSAIPFIFPATAIEVANRTEYFGDGSMRQSAPIAAAIHLGAQRILVVGAGRMHEPRELAPESTMPSYPSLAQIAGHALSNIFLDALAVDIERMQRINQTISLIPQASRSGSLLRPIELLVIAPSERIDALAARHVGDLPAAVRTMLGALGVTANMQDVRGAALASYLLFEAAYTRELMALGRADTLAKRGDVCRFFGWQDAGVPVATALQVTDSDFPRSAA</sequence>
<feature type="region of interest" description="Disordered" evidence="5">
    <location>
        <begin position="1"/>
        <end position="20"/>
    </location>
</feature>
<evidence type="ECO:0000256" key="4">
    <source>
        <dbReference type="PROSITE-ProRule" id="PRU01161"/>
    </source>
</evidence>
<dbReference type="Proteomes" id="UP000266302">
    <property type="component" value="Unassembled WGS sequence"/>
</dbReference>
<dbReference type="PANTHER" id="PTHR14226">
    <property type="entry name" value="NEUROPATHY TARGET ESTERASE/SWISS CHEESE D.MELANOGASTER"/>
    <property type="match status" value="1"/>
</dbReference>
<evidence type="ECO:0000313" key="7">
    <source>
        <dbReference type="EMBL" id="RID98799.1"/>
    </source>
</evidence>
<evidence type="ECO:0000313" key="8">
    <source>
        <dbReference type="Proteomes" id="UP000266302"/>
    </source>
</evidence>
<name>A0A398C7P0_9BURK</name>
<dbReference type="GO" id="GO:0016042">
    <property type="term" value="P:lipid catabolic process"/>
    <property type="evidence" value="ECO:0007669"/>
    <property type="project" value="UniProtKB-UniRule"/>
</dbReference>
<dbReference type="InterPro" id="IPR016035">
    <property type="entry name" value="Acyl_Trfase/lysoPLipase"/>
</dbReference>
<feature type="active site" description="Proton acceptor" evidence="4">
    <location>
        <position position="240"/>
    </location>
</feature>
<dbReference type="PANTHER" id="PTHR14226:SF57">
    <property type="entry name" value="BLR7027 PROTEIN"/>
    <property type="match status" value="1"/>
</dbReference>
<dbReference type="Gene3D" id="3.40.1090.10">
    <property type="entry name" value="Cytosolic phospholipase A2 catalytic domain"/>
    <property type="match status" value="1"/>
</dbReference>